<dbReference type="GO" id="GO:0051087">
    <property type="term" value="F:protein-folding chaperone binding"/>
    <property type="evidence" value="ECO:0007669"/>
    <property type="project" value="TreeGrafter"/>
</dbReference>
<dbReference type="Proteomes" id="UP000325081">
    <property type="component" value="Unassembled WGS sequence"/>
</dbReference>
<keyword evidence="7" id="KW-1185">Reference proteome</keyword>
<dbReference type="OrthoDB" id="512667at2759"/>
<dbReference type="InterPro" id="IPR007853">
    <property type="entry name" value="Znf_DNL-typ"/>
</dbReference>
<dbReference type="InterPro" id="IPR024158">
    <property type="entry name" value="Mt_import_TIM15"/>
</dbReference>
<evidence type="ECO:0000313" key="7">
    <source>
        <dbReference type="Proteomes" id="UP000325081"/>
    </source>
</evidence>
<dbReference type="PROSITE" id="PS51501">
    <property type="entry name" value="ZF_DNL"/>
    <property type="match status" value="1"/>
</dbReference>
<dbReference type="Pfam" id="PF05180">
    <property type="entry name" value="zf-DNL"/>
    <property type="match status" value="1"/>
</dbReference>
<evidence type="ECO:0000256" key="4">
    <source>
        <dbReference type="PROSITE-ProRule" id="PRU00834"/>
    </source>
</evidence>
<dbReference type="AlphaFoldDB" id="A0A5A7PV60"/>
<comment type="caution">
    <text evidence="6">The sequence shown here is derived from an EMBL/GenBank/DDBJ whole genome shotgun (WGS) entry which is preliminary data.</text>
</comment>
<protein>
    <submittedName>
        <fullName evidence="6">Zim17-type zinc finger protein</fullName>
    </submittedName>
</protein>
<proteinExistence type="predicted"/>
<dbReference type="EMBL" id="BKCP01005217">
    <property type="protein sequence ID" value="GER36753.1"/>
    <property type="molecule type" value="Genomic_DNA"/>
</dbReference>
<dbReference type="GO" id="GO:0005739">
    <property type="term" value="C:mitochondrion"/>
    <property type="evidence" value="ECO:0007669"/>
    <property type="project" value="TreeGrafter"/>
</dbReference>
<evidence type="ECO:0000256" key="1">
    <source>
        <dbReference type="ARBA" id="ARBA00022723"/>
    </source>
</evidence>
<evidence type="ECO:0000256" key="2">
    <source>
        <dbReference type="ARBA" id="ARBA00022771"/>
    </source>
</evidence>
<accession>A0A5A7PV60</accession>
<name>A0A5A7PV60_STRAF</name>
<dbReference type="GO" id="GO:0050821">
    <property type="term" value="P:protein stabilization"/>
    <property type="evidence" value="ECO:0007669"/>
    <property type="project" value="TreeGrafter"/>
</dbReference>
<dbReference type="GO" id="GO:0008270">
    <property type="term" value="F:zinc ion binding"/>
    <property type="evidence" value="ECO:0007669"/>
    <property type="project" value="UniProtKB-KW"/>
</dbReference>
<evidence type="ECO:0000259" key="5">
    <source>
        <dbReference type="PROSITE" id="PS51501"/>
    </source>
</evidence>
<dbReference type="GO" id="GO:0030150">
    <property type="term" value="P:protein import into mitochondrial matrix"/>
    <property type="evidence" value="ECO:0007669"/>
    <property type="project" value="TreeGrafter"/>
</dbReference>
<dbReference type="PANTHER" id="PTHR20922">
    <property type="entry name" value="DNL-TYPE ZINC FINGER PROTEIN"/>
    <property type="match status" value="1"/>
</dbReference>
<evidence type="ECO:0000256" key="3">
    <source>
        <dbReference type="ARBA" id="ARBA00022833"/>
    </source>
</evidence>
<keyword evidence="3" id="KW-0862">Zinc</keyword>
<reference evidence="7" key="1">
    <citation type="journal article" date="2019" name="Curr. Biol.">
        <title>Genome Sequence of Striga asiatica Provides Insight into the Evolution of Plant Parasitism.</title>
        <authorList>
            <person name="Yoshida S."/>
            <person name="Kim S."/>
            <person name="Wafula E.K."/>
            <person name="Tanskanen J."/>
            <person name="Kim Y.M."/>
            <person name="Honaas L."/>
            <person name="Yang Z."/>
            <person name="Spallek T."/>
            <person name="Conn C.E."/>
            <person name="Ichihashi Y."/>
            <person name="Cheong K."/>
            <person name="Cui S."/>
            <person name="Der J.P."/>
            <person name="Gundlach H."/>
            <person name="Jiao Y."/>
            <person name="Hori C."/>
            <person name="Ishida J.K."/>
            <person name="Kasahara H."/>
            <person name="Kiba T."/>
            <person name="Kim M.S."/>
            <person name="Koo N."/>
            <person name="Laohavisit A."/>
            <person name="Lee Y.H."/>
            <person name="Lumba S."/>
            <person name="McCourt P."/>
            <person name="Mortimer J.C."/>
            <person name="Mutuku J.M."/>
            <person name="Nomura T."/>
            <person name="Sasaki-Sekimoto Y."/>
            <person name="Seto Y."/>
            <person name="Wang Y."/>
            <person name="Wakatake T."/>
            <person name="Sakakibara H."/>
            <person name="Demura T."/>
            <person name="Yamaguchi S."/>
            <person name="Yoneyama K."/>
            <person name="Manabe R.I."/>
            <person name="Nelson D.C."/>
            <person name="Schulman A.H."/>
            <person name="Timko M.P."/>
            <person name="dePamphilis C.W."/>
            <person name="Choi D."/>
            <person name="Shirasu K."/>
        </authorList>
    </citation>
    <scope>NUCLEOTIDE SEQUENCE [LARGE SCALE GENOMIC DNA]</scope>
    <source>
        <strain evidence="7">cv. UVA1</strain>
    </source>
</reference>
<gene>
    <name evidence="6" type="ORF">STAS_13120</name>
</gene>
<sequence length="179" mass="19906">MAAIGNCSLLAERIPQIPLTREYVISYSQFTLSKHADSVDLSWNLRLSPSFFFRRYKPYTRGLSINTKANNQPTAIQAKHEIPKMLDMNSKLKVSEKHDLSILISCKVCEARSMKTMAGDSYKEGVVIAKCDACGNLHVIADRFGLFEELGSVEDFLAARGEEIKDGPCGTLNLTLKTT</sequence>
<keyword evidence="2 4" id="KW-0863">Zinc-finger</keyword>
<organism evidence="6 7">
    <name type="scientific">Striga asiatica</name>
    <name type="common">Asiatic witchweed</name>
    <name type="synonym">Buchnera asiatica</name>
    <dbReference type="NCBI Taxonomy" id="4170"/>
    <lineage>
        <taxon>Eukaryota</taxon>
        <taxon>Viridiplantae</taxon>
        <taxon>Streptophyta</taxon>
        <taxon>Embryophyta</taxon>
        <taxon>Tracheophyta</taxon>
        <taxon>Spermatophyta</taxon>
        <taxon>Magnoliopsida</taxon>
        <taxon>eudicotyledons</taxon>
        <taxon>Gunneridae</taxon>
        <taxon>Pentapetalae</taxon>
        <taxon>asterids</taxon>
        <taxon>lamiids</taxon>
        <taxon>Lamiales</taxon>
        <taxon>Orobanchaceae</taxon>
        <taxon>Buchnereae</taxon>
        <taxon>Striga</taxon>
    </lineage>
</organism>
<dbReference type="PANTHER" id="PTHR20922:SF13">
    <property type="entry name" value="DNL-TYPE ZINC FINGER PROTEIN"/>
    <property type="match status" value="1"/>
</dbReference>
<feature type="domain" description="DNL-type" evidence="5">
    <location>
        <begin position="95"/>
        <end position="179"/>
    </location>
</feature>
<dbReference type="GO" id="GO:0006457">
    <property type="term" value="P:protein folding"/>
    <property type="evidence" value="ECO:0007669"/>
    <property type="project" value="TreeGrafter"/>
</dbReference>
<keyword evidence="1" id="KW-0479">Metal-binding</keyword>
<evidence type="ECO:0000313" key="6">
    <source>
        <dbReference type="EMBL" id="GER36753.1"/>
    </source>
</evidence>